<organism evidence="2 3">
    <name type="scientific">Anisodus acutangulus</name>
    <dbReference type="NCBI Taxonomy" id="402998"/>
    <lineage>
        <taxon>Eukaryota</taxon>
        <taxon>Viridiplantae</taxon>
        <taxon>Streptophyta</taxon>
        <taxon>Embryophyta</taxon>
        <taxon>Tracheophyta</taxon>
        <taxon>Spermatophyta</taxon>
        <taxon>Magnoliopsida</taxon>
        <taxon>eudicotyledons</taxon>
        <taxon>Gunneridae</taxon>
        <taxon>Pentapetalae</taxon>
        <taxon>asterids</taxon>
        <taxon>lamiids</taxon>
        <taxon>Solanales</taxon>
        <taxon>Solanaceae</taxon>
        <taxon>Solanoideae</taxon>
        <taxon>Hyoscyameae</taxon>
        <taxon>Anisodus</taxon>
    </lineage>
</organism>
<evidence type="ECO:0000313" key="2">
    <source>
        <dbReference type="EMBL" id="KAJ8551442.1"/>
    </source>
</evidence>
<feature type="compositionally biased region" description="Polar residues" evidence="1">
    <location>
        <begin position="190"/>
        <end position="202"/>
    </location>
</feature>
<protein>
    <submittedName>
        <fullName evidence="2">Uncharacterized protein</fullName>
    </submittedName>
</protein>
<dbReference type="OrthoDB" id="1436833at2759"/>
<evidence type="ECO:0000256" key="1">
    <source>
        <dbReference type="SAM" id="MobiDB-lite"/>
    </source>
</evidence>
<dbReference type="EMBL" id="JAJAGQ010000010">
    <property type="protein sequence ID" value="KAJ8551442.1"/>
    <property type="molecule type" value="Genomic_DNA"/>
</dbReference>
<accession>A0A9Q1M951</accession>
<proteinExistence type="predicted"/>
<dbReference type="Proteomes" id="UP001152561">
    <property type="component" value="Unassembled WGS sequence"/>
</dbReference>
<keyword evidence="3" id="KW-1185">Reference proteome</keyword>
<feature type="compositionally biased region" description="Acidic residues" evidence="1">
    <location>
        <begin position="172"/>
        <end position="189"/>
    </location>
</feature>
<reference evidence="3" key="1">
    <citation type="journal article" date="2023" name="Proc. Natl. Acad. Sci. U.S.A.">
        <title>Genomic and structural basis for evolution of tropane alkaloid biosynthesis.</title>
        <authorList>
            <person name="Wanga Y.-J."/>
            <person name="Taina T."/>
            <person name="Yua J.-Y."/>
            <person name="Lia J."/>
            <person name="Xua B."/>
            <person name="Chenc J."/>
            <person name="D'Auriad J.C."/>
            <person name="Huanga J.-P."/>
            <person name="Huanga S.-X."/>
        </authorList>
    </citation>
    <scope>NUCLEOTIDE SEQUENCE [LARGE SCALE GENOMIC DNA]</scope>
    <source>
        <strain evidence="3">cv. KIB-2019</strain>
    </source>
</reference>
<name>A0A9Q1M951_9SOLA</name>
<evidence type="ECO:0000313" key="3">
    <source>
        <dbReference type="Proteomes" id="UP001152561"/>
    </source>
</evidence>
<sequence>MDVDSESEDMMFPEVKFGISVMAPHGKDLYRNFKQAVDPHPEIGIDTVALRNKFHNILKCIITIGLRHLTTTIGSTNIDMVKEFYANWEPGFDIEKEYVVEIQYGVMTVTALKGEKSAALTTEQRNTRMEQSIRILFKDLKMRAERGESSLEELQHRVPLGQVTKKFLGLEEETGLSSDEDTNSLDENEQYYTTFGGTSQVA</sequence>
<gene>
    <name evidence="2" type="ORF">K7X08_021457</name>
</gene>
<feature type="region of interest" description="Disordered" evidence="1">
    <location>
        <begin position="172"/>
        <end position="202"/>
    </location>
</feature>
<comment type="caution">
    <text evidence="2">The sequence shown here is derived from an EMBL/GenBank/DDBJ whole genome shotgun (WGS) entry which is preliminary data.</text>
</comment>
<dbReference type="AlphaFoldDB" id="A0A9Q1M951"/>